<sequence length="396" mass="43030">MRIVLTKIVSLLAAGLLASILGLAPAIAASHLSLRIAGPEEVVLPAGVACQAFRDAGGTLDLPDQPMRAIRNRAGEIRVFASAYANLPFKSANLSTIQHDGCRPMMQSPLDPDPARYAGRNWIVAPYPMPNGTIYALVHEEYWGGTVDPLCKQRLNGSAPWSGPCVYLNIVAARSIDGGKSFLPLAGDAQIVAARPERFTSTMNRAGYRDPSNIVFNPRDKYYYFILFADRGGPQELGSCILRTRAPGIEPWLAWDGQGFNARLAGPYRGGTPRTCMPITILSLKALLWDPKSGQIVGSGMDMRAGGFFYMTSTDLVHWSPSTLLQKAVASNHWVPGGPPPIAYPSMLDPTSSSPAFDTIGDHPYIYYVKFQTTLMGKIAGRQRDIVRVPLAIQRN</sequence>
<dbReference type="InterPro" id="IPR036278">
    <property type="entry name" value="Sialidase_sf"/>
</dbReference>
<accession>A0ABX0TRB7</accession>
<reference evidence="1 2" key="1">
    <citation type="submission" date="2020-03" db="EMBL/GenBank/DDBJ databases">
        <title>Genomic Encyclopedia of Type Strains, Phase III (KMG-III): the genomes of soil and plant-associated and newly described type strains.</title>
        <authorList>
            <person name="Whitman W."/>
        </authorList>
    </citation>
    <scope>NUCLEOTIDE SEQUENCE [LARGE SCALE GENOMIC DNA]</scope>
    <source>
        <strain evidence="1 2">CECT 8804</strain>
    </source>
</reference>
<dbReference type="RefSeq" id="WP_167072890.1">
    <property type="nucleotide sequence ID" value="NZ_JAAOZC010000003.1"/>
</dbReference>
<organism evidence="1 2">
    <name type="scientific">Sphingomonas vulcanisoli</name>
    <dbReference type="NCBI Taxonomy" id="1658060"/>
    <lineage>
        <taxon>Bacteria</taxon>
        <taxon>Pseudomonadati</taxon>
        <taxon>Pseudomonadota</taxon>
        <taxon>Alphaproteobacteria</taxon>
        <taxon>Sphingomonadales</taxon>
        <taxon>Sphingomonadaceae</taxon>
        <taxon>Sphingomonas</taxon>
    </lineage>
</organism>
<evidence type="ECO:0000313" key="1">
    <source>
        <dbReference type="EMBL" id="NIJ08068.1"/>
    </source>
</evidence>
<dbReference type="Proteomes" id="UP000727456">
    <property type="component" value="Unassembled WGS sequence"/>
</dbReference>
<gene>
    <name evidence="1" type="ORF">FHS31_001678</name>
</gene>
<proteinExistence type="predicted"/>
<name>A0ABX0TRB7_9SPHN</name>
<evidence type="ECO:0000313" key="2">
    <source>
        <dbReference type="Proteomes" id="UP000727456"/>
    </source>
</evidence>
<dbReference type="SUPFAM" id="SSF50939">
    <property type="entry name" value="Sialidases"/>
    <property type="match status" value="1"/>
</dbReference>
<comment type="caution">
    <text evidence="1">The sequence shown here is derived from an EMBL/GenBank/DDBJ whole genome shotgun (WGS) entry which is preliminary data.</text>
</comment>
<dbReference type="EMBL" id="JAAOZC010000003">
    <property type="protein sequence ID" value="NIJ08068.1"/>
    <property type="molecule type" value="Genomic_DNA"/>
</dbReference>
<evidence type="ECO:0008006" key="3">
    <source>
        <dbReference type="Google" id="ProtNLM"/>
    </source>
</evidence>
<keyword evidence="2" id="KW-1185">Reference proteome</keyword>
<protein>
    <recommendedName>
        <fullName evidence="3">DUF4185 domain-containing protein</fullName>
    </recommendedName>
</protein>